<reference evidence="2 3" key="1">
    <citation type="submission" date="2015-05" db="EMBL/GenBank/DDBJ databases">
        <title>Genome sequencing and analysis of members of genus Stenotrophomonas.</title>
        <authorList>
            <person name="Patil P.P."/>
            <person name="Midha S."/>
            <person name="Patil P.B."/>
        </authorList>
    </citation>
    <scope>NUCLEOTIDE SEQUENCE [LARGE SCALE GENOMIC DNA]</scope>
    <source>
        <strain evidence="2 3">DSM 24757</strain>
    </source>
</reference>
<dbReference type="Pfam" id="PF01663">
    <property type="entry name" value="Phosphodiest"/>
    <property type="match status" value="1"/>
</dbReference>
<dbReference type="OrthoDB" id="9771966at2"/>
<dbReference type="Proteomes" id="UP000050956">
    <property type="component" value="Unassembled WGS sequence"/>
</dbReference>
<dbReference type="Gene3D" id="3.30.1360.180">
    <property type="match status" value="1"/>
</dbReference>
<feature type="chain" id="PRO_5006395202" description="Phosphodiesterase" evidence="1">
    <location>
        <begin position="28"/>
        <end position="435"/>
    </location>
</feature>
<protein>
    <recommendedName>
        <fullName evidence="4">Phosphodiesterase</fullName>
    </recommendedName>
</protein>
<dbReference type="SUPFAM" id="SSF53649">
    <property type="entry name" value="Alkaline phosphatase-like"/>
    <property type="match status" value="1"/>
</dbReference>
<dbReference type="EMBL" id="LDJM01000021">
    <property type="protein sequence ID" value="KRG76832.1"/>
    <property type="molecule type" value="Genomic_DNA"/>
</dbReference>
<dbReference type="PATRIC" id="fig|336566.3.peg.1211"/>
<evidence type="ECO:0008006" key="4">
    <source>
        <dbReference type="Google" id="ProtNLM"/>
    </source>
</evidence>
<keyword evidence="1" id="KW-0732">Signal</keyword>
<proteinExistence type="predicted"/>
<evidence type="ECO:0000313" key="2">
    <source>
        <dbReference type="EMBL" id="KRG76832.1"/>
    </source>
</evidence>
<dbReference type="PANTHER" id="PTHR10151">
    <property type="entry name" value="ECTONUCLEOTIDE PYROPHOSPHATASE/PHOSPHODIESTERASE"/>
    <property type="match status" value="1"/>
</dbReference>
<sequence length="435" mass="47387">MRRLLPLLTLPLLLGACASLAPPAGNAANATTAAAAGQTLPARLPQRADTPLILVSIDGMRNDYTQRGITPALQQMIDNGTRARFLRPSYPSITFPNHYTLVTGLRPDRHGVIANFMHDPTIAGVTFSMFDRDTVGDARWWNDGKPLWTSVSEAGGRSAAMFWVGSEAPVHGRHPEFWHPFDISVSSAQRVDNVLAWLDLPAEQRPHFIALYFDIVDTAGHLHGPDSAQVNAALAEVDAALGQLLAGINARGLAEQTNLVIAADHGMIATDDAHLLYLDDHLDASLIQTIWTGAYAAFDALPGGQAQADALLGKHEHFECMTREQIPERLAYGQHRRVPRYHCMASPGWQLTTRDAFKRKGHALRGEHGYDNALAQMHSPFIAYGPAFKRGHTIAGIDNVDVYPLLAHLLGISPADNDGDLQHTRDALIPAKEAH</sequence>
<dbReference type="GO" id="GO:0016787">
    <property type="term" value="F:hydrolase activity"/>
    <property type="evidence" value="ECO:0007669"/>
    <property type="project" value="UniProtKB-ARBA"/>
</dbReference>
<dbReference type="InterPro" id="IPR017850">
    <property type="entry name" value="Alkaline_phosphatase_core_sf"/>
</dbReference>
<dbReference type="Gene3D" id="3.40.720.10">
    <property type="entry name" value="Alkaline Phosphatase, subunit A"/>
    <property type="match status" value="1"/>
</dbReference>
<gene>
    <name evidence="2" type="ORF">ABB30_08990</name>
</gene>
<dbReference type="AlphaFoldDB" id="A0A0R0D5P2"/>
<dbReference type="STRING" id="336566.ABB30_08990"/>
<evidence type="ECO:0000313" key="3">
    <source>
        <dbReference type="Proteomes" id="UP000050956"/>
    </source>
</evidence>
<evidence type="ECO:0000256" key="1">
    <source>
        <dbReference type="SAM" id="SignalP"/>
    </source>
</evidence>
<dbReference type="RefSeq" id="WP_057637961.1">
    <property type="nucleotide sequence ID" value="NZ_LDJM01000021.1"/>
</dbReference>
<dbReference type="PANTHER" id="PTHR10151:SF120">
    <property type="entry name" value="BIS(5'-ADENOSYL)-TRIPHOSPHATASE"/>
    <property type="match status" value="1"/>
</dbReference>
<dbReference type="InterPro" id="IPR002591">
    <property type="entry name" value="Phosphodiest/P_Trfase"/>
</dbReference>
<name>A0A0R0D5P2_9GAMM</name>
<dbReference type="CDD" id="cd16018">
    <property type="entry name" value="Enpp"/>
    <property type="match status" value="1"/>
</dbReference>
<feature type="signal peptide" evidence="1">
    <location>
        <begin position="1"/>
        <end position="27"/>
    </location>
</feature>
<organism evidence="2 3">
    <name type="scientific">Stenotrophomonas ginsengisoli</name>
    <dbReference type="NCBI Taxonomy" id="336566"/>
    <lineage>
        <taxon>Bacteria</taxon>
        <taxon>Pseudomonadati</taxon>
        <taxon>Pseudomonadota</taxon>
        <taxon>Gammaproteobacteria</taxon>
        <taxon>Lysobacterales</taxon>
        <taxon>Lysobacteraceae</taxon>
        <taxon>Stenotrophomonas</taxon>
    </lineage>
</organism>
<comment type="caution">
    <text evidence="2">The sequence shown here is derived from an EMBL/GenBank/DDBJ whole genome shotgun (WGS) entry which is preliminary data.</text>
</comment>
<accession>A0A0R0D5P2</accession>
<keyword evidence="3" id="KW-1185">Reference proteome</keyword>
<dbReference type="PROSITE" id="PS51257">
    <property type="entry name" value="PROKAR_LIPOPROTEIN"/>
    <property type="match status" value="1"/>
</dbReference>